<keyword evidence="2 3" id="KW-0040">ANK repeat</keyword>
<dbReference type="InterPro" id="IPR002110">
    <property type="entry name" value="Ankyrin_rpt"/>
</dbReference>
<evidence type="ECO:0000256" key="1">
    <source>
        <dbReference type="ARBA" id="ARBA00022737"/>
    </source>
</evidence>
<name>A0A261Y226_9FUNG</name>
<reference evidence="4 5" key="1">
    <citation type="journal article" date="2017" name="Mycologia">
        <title>Bifiguratus adelaidae, gen. et sp. nov., a new member of Mucoromycotina in endophytic and soil-dwelling habitats.</title>
        <authorList>
            <person name="Torres-Cruz T.J."/>
            <person name="Billingsley Tobias T.L."/>
            <person name="Almatruk M."/>
            <person name="Hesse C."/>
            <person name="Kuske C.R."/>
            <person name="Desiro A."/>
            <person name="Benucci G.M."/>
            <person name="Bonito G."/>
            <person name="Stajich J.E."/>
            <person name="Dunlap C."/>
            <person name="Arnold A.E."/>
            <person name="Porras-Alfaro A."/>
        </authorList>
    </citation>
    <scope>NUCLEOTIDE SEQUENCE [LARGE SCALE GENOMIC DNA]</scope>
    <source>
        <strain evidence="4 5">AZ0501</strain>
    </source>
</reference>
<dbReference type="EMBL" id="MVBO01000032">
    <property type="protein sequence ID" value="OZJ04679.1"/>
    <property type="molecule type" value="Genomic_DNA"/>
</dbReference>
<dbReference type="PROSITE" id="PS50088">
    <property type="entry name" value="ANK_REPEAT"/>
    <property type="match status" value="1"/>
</dbReference>
<gene>
    <name evidence="4" type="ORF">BZG36_02548</name>
</gene>
<dbReference type="OrthoDB" id="539213at2759"/>
<proteinExistence type="predicted"/>
<dbReference type="Proteomes" id="UP000242875">
    <property type="component" value="Unassembled WGS sequence"/>
</dbReference>
<dbReference type="PANTHER" id="PTHR24123">
    <property type="entry name" value="ANKYRIN REPEAT-CONTAINING"/>
    <property type="match status" value="1"/>
</dbReference>
<feature type="repeat" description="ANK" evidence="3">
    <location>
        <begin position="190"/>
        <end position="219"/>
    </location>
</feature>
<sequence>MVTLQDLPHEILIDIFLYSSNPQLVITSKGLYQYLANLPASVKAEWLMIKYAHDPRLAFHHGVRWAFFNHDVLRNLDKRYQAIARLELEEGKRDSDRPQKRRRLSKPTLAIKAPSSNALIPISFAGKKVPYTFFDQSPTPPERIALIETLLTRGANVNEPNGYPIIRSSSLGNQRMIKLLLSYGADPSIRKNSALKLAAGHGHVDTVRLLLENGVKPDADVLKITVKKEFWDIVKLLMDHGAVPDMATLNTL</sequence>
<protein>
    <submittedName>
        <fullName evidence="4">Uncharacterized protein</fullName>
    </submittedName>
</protein>
<evidence type="ECO:0000313" key="4">
    <source>
        <dbReference type="EMBL" id="OZJ04679.1"/>
    </source>
</evidence>
<dbReference type="Gene3D" id="1.25.40.20">
    <property type="entry name" value="Ankyrin repeat-containing domain"/>
    <property type="match status" value="1"/>
</dbReference>
<dbReference type="SUPFAM" id="SSF48403">
    <property type="entry name" value="Ankyrin repeat"/>
    <property type="match status" value="1"/>
</dbReference>
<dbReference type="AlphaFoldDB" id="A0A261Y226"/>
<evidence type="ECO:0000256" key="2">
    <source>
        <dbReference type="ARBA" id="ARBA00023043"/>
    </source>
</evidence>
<dbReference type="SMART" id="SM00248">
    <property type="entry name" value="ANK"/>
    <property type="match status" value="2"/>
</dbReference>
<accession>A0A261Y226</accession>
<dbReference type="InterPro" id="IPR051165">
    <property type="entry name" value="Multifunctional_ANK_Repeat"/>
</dbReference>
<evidence type="ECO:0000256" key="3">
    <source>
        <dbReference type="PROSITE-ProRule" id="PRU00023"/>
    </source>
</evidence>
<organism evidence="4 5">
    <name type="scientific">Bifiguratus adelaidae</name>
    <dbReference type="NCBI Taxonomy" id="1938954"/>
    <lineage>
        <taxon>Eukaryota</taxon>
        <taxon>Fungi</taxon>
        <taxon>Fungi incertae sedis</taxon>
        <taxon>Mucoromycota</taxon>
        <taxon>Mucoromycotina</taxon>
        <taxon>Endogonomycetes</taxon>
        <taxon>Endogonales</taxon>
        <taxon>Endogonales incertae sedis</taxon>
        <taxon>Bifiguratus</taxon>
    </lineage>
</organism>
<dbReference type="Pfam" id="PF12796">
    <property type="entry name" value="Ank_2"/>
    <property type="match status" value="1"/>
</dbReference>
<evidence type="ECO:0000313" key="5">
    <source>
        <dbReference type="Proteomes" id="UP000242875"/>
    </source>
</evidence>
<dbReference type="PANTHER" id="PTHR24123:SF33">
    <property type="entry name" value="PROTEIN HOS4"/>
    <property type="match status" value="1"/>
</dbReference>
<keyword evidence="5" id="KW-1185">Reference proteome</keyword>
<comment type="caution">
    <text evidence="4">The sequence shown here is derived from an EMBL/GenBank/DDBJ whole genome shotgun (WGS) entry which is preliminary data.</text>
</comment>
<dbReference type="PROSITE" id="PS50297">
    <property type="entry name" value="ANK_REP_REGION"/>
    <property type="match status" value="1"/>
</dbReference>
<keyword evidence="1" id="KW-0677">Repeat</keyword>
<dbReference type="InterPro" id="IPR036770">
    <property type="entry name" value="Ankyrin_rpt-contain_sf"/>
</dbReference>